<evidence type="ECO:0000313" key="3">
    <source>
        <dbReference type="Proteomes" id="UP000325313"/>
    </source>
</evidence>
<reference evidence="2 3" key="1">
    <citation type="submission" date="2019-05" db="EMBL/GenBank/DDBJ databases">
        <title>Emergence of the Ug99 lineage of the wheat stem rust pathogen through somatic hybridization.</title>
        <authorList>
            <person name="Li F."/>
            <person name="Upadhyaya N.M."/>
            <person name="Sperschneider J."/>
            <person name="Matny O."/>
            <person name="Nguyen-Phuc H."/>
            <person name="Mago R."/>
            <person name="Raley C."/>
            <person name="Miller M.E."/>
            <person name="Silverstein K.A.T."/>
            <person name="Henningsen E."/>
            <person name="Hirsch C.D."/>
            <person name="Visser B."/>
            <person name="Pretorius Z.A."/>
            <person name="Steffenson B.J."/>
            <person name="Schwessinger B."/>
            <person name="Dodds P.N."/>
            <person name="Figueroa M."/>
        </authorList>
    </citation>
    <scope>NUCLEOTIDE SEQUENCE [LARGE SCALE GENOMIC DNA]</scope>
    <source>
        <strain evidence="2 3">Ug99</strain>
    </source>
</reference>
<comment type="caution">
    <text evidence="2">The sequence shown here is derived from an EMBL/GenBank/DDBJ whole genome shotgun (WGS) entry which is preliminary data.</text>
</comment>
<sequence>MNINKPENPERVANLQALKNLRKESVKSYKFNIPFFQELKDKGIINEEWVVSAKGSKKEFFGQLGEPSTFNQILMNRFETGLEMHLDKLPETAKEQILKDTASRVTQSKLNQIDHEAKSTYLTTDAFQKPDSFKFDKALKFYKPENSKFVETPEENNVLARAYMDSALSTHPFKNAPNSVTSGRLITENLAIKIHQIETLLGQHIPEMGKYFEEILKPKGYFSRPNSPTQSLRVGNIPSHIPHTPQPATLSAK</sequence>
<protein>
    <submittedName>
        <fullName evidence="2">Uncharacterized protein</fullName>
    </submittedName>
</protein>
<name>A0A5B0R7R7_PUCGR</name>
<accession>A0A5B0R7R7</accession>
<gene>
    <name evidence="2" type="ORF">PGTUg99_034182</name>
</gene>
<dbReference type="AlphaFoldDB" id="A0A5B0R7R7"/>
<organism evidence="2 3">
    <name type="scientific">Puccinia graminis f. sp. tritici</name>
    <dbReference type="NCBI Taxonomy" id="56615"/>
    <lineage>
        <taxon>Eukaryota</taxon>
        <taxon>Fungi</taxon>
        <taxon>Dikarya</taxon>
        <taxon>Basidiomycota</taxon>
        <taxon>Pucciniomycotina</taxon>
        <taxon>Pucciniomycetes</taxon>
        <taxon>Pucciniales</taxon>
        <taxon>Pucciniaceae</taxon>
        <taxon>Puccinia</taxon>
    </lineage>
</organism>
<evidence type="ECO:0000256" key="1">
    <source>
        <dbReference type="SAM" id="MobiDB-lite"/>
    </source>
</evidence>
<feature type="region of interest" description="Disordered" evidence="1">
    <location>
        <begin position="227"/>
        <end position="253"/>
    </location>
</feature>
<dbReference type="Proteomes" id="UP000325313">
    <property type="component" value="Unassembled WGS sequence"/>
</dbReference>
<evidence type="ECO:0000313" key="2">
    <source>
        <dbReference type="EMBL" id="KAA1121861.1"/>
    </source>
</evidence>
<dbReference type="EMBL" id="VDEP01000237">
    <property type="protein sequence ID" value="KAA1121861.1"/>
    <property type="molecule type" value="Genomic_DNA"/>
</dbReference>
<proteinExistence type="predicted"/>